<reference evidence="1" key="1">
    <citation type="submission" date="2021-01" db="EMBL/GenBank/DDBJ databases">
        <title>Whole genome shotgun sequence of Virgisporangium aurantiacum NBRC 16421.</title>
        <authorList>
            <person name="Komaki H."/>
            <person name="Tamura T."/>
        </authorList>
    </citation>
    <scope>NUCLEOTIDE SEQUENCE</scope>
    <source>
        <strain evidence="1">NBRC 16421</strain>
    </source>
</reference>
<dbReference type="Proteomes" id="UP000612585">
    <property type="component" value="Unassembled WGS sequence"/>
</dbReference>
<sequence>MKEHNRVVVHIHDPALRIRGLGYLVNVWRCRKARSYIKELADAHFCRKVVDSSSQKLSVLPGRCIRVGKSRQRPIRNLTIGREVIFTSQ</sequence>
<dbReference type="AlphaFoldDB" id="A0A8J3ZLZ1"/>
<evidence type="ECO:0000313" key="2">
    <source>
        <dbReference type="Proteomes" id="UP000612585"/>
    </source>
</evidence>
<protein>
    <submittedName>
        <fullName evidence="1">Uncharacterized protein</fullName>
    </submittedName>
</protein>
<evidence type="ECO:0000313" key="1">
    <source>
        <dbReference type="EMBL" id="GIJ63845.1"/>
    </source>
</evidence>
<accession>A0A8J3ZLZ1</accession>
<keyword evidence="2" id="KW-1185">Reference proteome</keyword>
<name>A0A8J3ZLZ1_9ACTN</name>
<proteinExistence type="predicted"/>
<organism evidence="1 2">
    <name type="scientific">Virgisporangium aurantiacum</name>
    <dbReference type="NCBI Taxonomy" id="175570"/>
    <lineage>
        <taxon>Bacteria</taxon>
        <taxon>Bacillati</taxon>
        <taxon>Actinomycetota</taxon>
        <taxon>Actinomycetes</taxon>
        <taxon>Micromonosporales</taxon>
        <taxon>Micromonosporaceae</taxon>
        <taxon>Virgisporangium</taxon>
    </lineage>
</organism>
<dbReference type="EMBL" id="BOPG01000103">
    <property type="protein sequence ID" value="GIJ63845.1"/>
    <property type="molecule type" value="Genomic_DNA"/>
</dbReference>
<gene>
    <name evidence="1" type="ORF">Vau01_113610</name>
</gene>
<comment type="caution">
    <text evidence="1">The sequence shown here is derived from an EMBL/GenBank/DDBJ whole genome shotgun (WGS) entry which is preliminary data.</text>
</comment>